<reference evidence="11 12" key="1">
    <citation type="journal article" date="2004" name="Nature">
        <title>Genome sequence of the ultrasmall unicellular red alga Cyanidioschyzon merolae 10D.</title>
        <authorList>
            <person name="Matsuzaki M."/>
            <person name="Misumi O."/>
            <person name="Shin-i T."/>
            <person name="Maruyama S."/>
            <person name="Takahara M."/>
            <person name="Miyagishima S."/>
            <person name="Mori T."/>
            <person name="Nishida K."/>
            <person name="Yagisawa F."/>
            <person name="Nishida K."/>
            <person name="Yoshida Y."/>
            <person name="Nishimura Y."/>
            <person name="Nakao S."/>
            <person name="Kobayashi T."/>
            <person name="Momoyama Y."/>
            <person name="Higashiyama T."/>
            <person name="Minoda A."/>
            <person name="Sano M."/>
            <person name="Nomoto H."/>
            <person name="Oishi K."/>
            <person name="Hayashi H."/>
            <person name="Ohta F."/>
            <person name="Nishizaka S."/>
            <person name="Haga S."/>
            <person name="Miura S."/>
            <person name="Morishita T."/>
            <person name="Kabeya Y."/>
            <person name="Terasawa K."/>
            <person name="Suzuki Y."/>
            <person name="Ishii Y."/>
            <person name="Asakawa S."/>
            <person name="Takano H."/>
            <person name="Ohta N."/>
            <person name="Kuroiwa H."/>
            <person name="Tanaka K."/>
            <person name="Shimizu N."/>
            <person name="Sugano S."/>
            <person name="Sato N."/>
            <person name="Nozaki H."/>
            <person name="Ogasawara N."/>
            <person name="Kohara Y."/>
            <person name="Kuroiwa T."/>
        </authorList>
    </citation>
    <scope>NUCLEOTIDE SEQUENCE [LARGE SCALE GENOMIC DNA]</scope>
    <source>
        <strain evidence="11 12">10D</strain>
    </source>
</reference>
<protein>
    <recommendedName>
        <fullName evidence="3 7">DNA topoisomerase</fullName>
        <ecNumber evidence="3 7">5.6.2.1</ecNumber>
    </recommendedName>
</protein>
<dbReference type="SMART" id="SM00437">
    <property type="entry name" value="TOP1Ac"/>
    <property type="match status" value="1"/>
</dbReference>
<dbReference type="Gene3D" id="1.10.460.10">
    <property type="entry name" value="Topoisomerase I, domain 2"/>
    <property type="match status" value="1"/>
</dbReference>
<keyword evidence="6 7" id="KW-0413">Isomerase</keyword>
<dbReference type="EC" id="5.6.2.1" evidence="3 7"/>
<dbReference type="InterPro" id="IPR013826">
    <property type="entry name" value="Topo_IA_cen_sub3"/>
</dbReference>
<evidence type="ECO:0000259" key="10">
    <source>
        <dbReference type="PROSITE" id="PS52039"/>
    </source>
</evidence>
<dbReference type="InterPro" id="IPR013824">
    <property type="entry name" value="Topo_IA_cen_sub1"/>
</dbReference>
<dbReference type="InterPro" id="IPR034144">
    <property type="entry name" value="TOPRIM_TopoIII"/>
</dbReference>
<dbReference type="EMBL" id="AP006489">
    <property type="protein sequence ID" value="BAM79581.1"/>
    <property type="molecule type" value="Genomic_DNA"/>
</dbReference>
<dbReference type="InterPro" id="IPR013825">
    <property type="entry name" value="Topo_IA_cen_sub2"/>
</dbReference>
<evidence type="ECO:0000256" key="5">
    <source>
        <dbReference type="ARBA" id="ARBA00023125"/>
    </source>
</evidence>
<dbReference type="InterPro" id="IPR023405">
    <property type="entry name" value="Topo_IA_core_domain"/>
</dbReference>
<dbReference type="PANTHER" id="PTHR11390:SF21">
    <property type="entry name" value="DNA TOPOISOMERASE 3-ALPHA"/>
    <property type="match status" value="1"/>
</dbReference>
<evidence type="ECO:0000256" key="1">
    <source>
        <dbReference type="ARBA" id="ARBA00000213"/>
    </source>
</evidence>
<dbReference type="GO" id="GO:0006281">
    <property type="term" value="P:DNA repair"/>
    <property type="evidence" value="ECO:0007669"/>
    <property type="project" value="TreeGrafter"/>
</dbReference>
<dbReference type="GO" id="GO:0003917">
    <property type="term" value="F:DNA topoisomerase type I (single strand cut, ATP-independent) activity"/>
    <property type="evidence" value="ECO:0007669"/>
    <property type="project" value="UniProtKB-EC"/>
</dbReference>
<dbReference type="PANTHER" id="PTHR11390">
    <property type="entry name" value="PROKARYOTIC DNA TOPOISOMERASE"/>
    <property type="match status" value="1"/>
</dbReference>
<dbReference type="HOGENOM" id="CLU_002929_1_2_1"/>
<dbReference type="OrthoDB" id="430051at2759"/>
<evidence type="ECO:0000256" key="7">
    <source>
        <dbReference type="RuleBase" id="RU362092"/>
    </source>
</evidence>
<dbReference type="SMART" id="SM00436">
    <property type="entry name" value="TOP1Bc"/>
    <property type="match status" value="1"/>
</dbReference>
<dbReference type="InterPro" id="IPR006171">
    <property type="entry name" value="TOPRIM_dom"/>
</dbReference>
<organism evidence="11 12">
    <name type="scientific">Cyanidioschyzon merolae (strain NIES-3377 / 10D)</name>
    <name type="common">Unicellular red alga</name>
    <dbReference type="NCBI Taxonomy" id="280699"/>
    <lineage>
        <taxon>Eukaryota</taxon>
        <taxon>Rhodophyta</taxon>
        <taxon>Bangiophyceae</taxon>
        <taxon>Cyanidiales</taxon>
        <taxon>Cyanidiaceae</taxon>
        <taxon>Cyanidioschyzon</taxon>
    </lineage>
</organism>
<dbReference type="SMART" id="SM00493">
    <property type="entry name" value="TOPRIM"/>
    <property type="match status" value="1"/>
</dbReference>
<dbReference type="PROSITE" id="PS00396">
    <property type="entry name" value="TOPO_IA_1"/>
    <property type="match status" value="1"/>
</dbReference>
<dbReference type="InterPro" id="IPR003601">
    <property type="entry name" value="Topo_IA_2"/>
</dbReference>
<name>M1UQ11_CYAM1</name>
<accession>M1UQ11</accession>
<evidence type="ECO:0000256" key="3">
    <source>
        <dbReference type="ARBA" id="ARBA00012891"/>
    </source>
</evidence>
<comment type="catalytic activity">
    <reaction evidence="1 7">
        <text>ATP-independent breakage of single-stranded DNA, followed by passage and rejoining.</text>
        <dbReference type="EC" id="5.6.2.1"/>
    </reaction>
</comment>
<dbReference type="GO" id="GO:0031422">
    <property type="term" value="C:RecQ family helicase-topoisomerase III complex"/>
    <property type="evidence" value="ECO:0007669"/>
    <property type="project" value="TreeGrafter"/>
</dbReference>
<dbReference type="OMA" id="VIHNVYS"/>
<feature type="domain" description="Toprim" evidence="9">
    <location>
        <begin position="2"/>
        <end position="157"/>
    </location>
</feature>
<dbReference type="Gene3D" id="2.70.20.10">
    <property type="entry name" value="Topoisomerase I, domain 3"/>
    <property type="match status" value="1"/>
</dbReference>
<evidence type="ECO:0000256" key="2">
    <source>
        <dbReference type="ARBA" id="ARBA00009446"/>
    </source>
</evidence>
<dbReference type="Gene3D" id="3.40.50.140">
    <property type="match status" value="1"/>
</dbReference>
<dbReference type="SUPFAM" id="SSF56712">
    <property type="entry name" value="Prokaryotic type I DNA topoisomerase"/>
    <property type="match status" value="1"/>
</dbReference>
<dbReference type="eggNOG" id="KOG1956">
    <property type="taxonomic scope" value="Eukaryota"/>
</dbReference>
<evidence type="ECO:0000256" key="4">
    <source>
        <dbReference type="ARBA" id="ARBA00023029"/>
    </source>
</evidence>
<dbReference type="GO" id="GO:0003677">
    <property type="term" value="F:DNA binding"/>
    <property type="evidence" value="ECO:0007669"/>
    <property type="project" value="UniProtKB-KW"/>
</dbReference>
<feature type="region of interest" description="Disordered" evidence="8">
    <location>
        <begin position="426"/>
        <end position="457"/>
    </location>
</feature>
<dbReference type="Gene3D" id="1.10.290.10">
    <property type="entry name" value="Topoisomerase I, domain 4"/>
    <property type="match status" value="1"/>
</dbReference>
<dbReference type="InterPro" id="IPR003602">
    <property type="entry name" value="Topo_IA_DNA-bd_dom"/>
</dbReference>
<dbReference type="PROSITE" id="PS52039">
    <property type="entry name" value="TOPO_IA_2"/>
    <property type="match status" value="1"/>
</dbReference>
<dbReference type="GO" id="GO:0006310">
    <property type="term" value="P:DNA recombination"/>
    <property type="evidence" value="ECO:0007669"/>
    <property type="project" value="TreeGrafter"/>
</dbReference>
<keyword evidence="4 7" id="KW-0799">Topoisomerase</keyword>
<dbReference type="GO" id="GO:0006265">
    <property type="term" value="P:DNA topological change"/>
    <property type="evidence" value="ECO:0007669"/>
    <property type="project" value="InterPro"/>
</dbReference>
<dbReference type="Proteomes" id="UP000007014">
    <property type="component" value="Chromosome 7"/>
</dbReference>
<gene>
    <name evidence="11" type="ORF">CYME_CMG056C</name>
</gene>
<dbReference type="STRING" id="280699.M1UQ11"/>
<feature type="domain" description="Topo IA-type catalytic" evidence="10">
    <location>
        <begin position="173"/>
        <end position="729"/>
    </location>
</feature>
<feature type="region of interest" description="Disordered" evidence="8">
    <location>
        <begin position="621"/>
        <end position="650"/>
    </location>
</feature>
<dbReference type="CDD" id="cd00186">
    <property type="entry name" value="TOP1Ac"/>
    <property type="match status" value="1"/>
</dbReference>
<dbReference type="Pfam" id="PF01131">
    <property type="entry name" value="Topoisom_bac"/>
    <property type="match status" value="1"/>
</dbReference>
<keyword evidence="12" id="KW-1185">Reference proteome</keyword>
<evidence type="ECO:0000313" key="12">
    <source>
        <dbReference type="Proteomes" id="UP000007014"/>
    </source>
</evidence>
<dbReference type="InterPro" id="IPR023406">
    <property type="entry name" value="Topo_IA_AS"/>
</dbReference>
<dbReference type="GeneID" id="16993287"/>
<dbReference type="CDD" id="cd03362">
    <property type="entry name" value="TOPRIM_TopoIA_TopoIII"/>
    <property type="match status" value="1"/>
</dbReference>
<sequence length="784" mass="87941">MKALHVAEKPSVARQAAAVLGHGRAERKCSCSPYHPNWFWSGVFEFSAKDGTRFVVDEQVFTSVSGHVEELDFVTPYHKWSACEPVDIFRRDLVQTRRFVPERNAKVAQNLGQLARTCQYLVLWLDGDSEGEAISDEVQRICKLPPSMVFRARFSAVTPRDLFRACATLDRVNAKVVEAVWIRQEIDLRAGAAFTRWLTRHIQRHYPQALICTSAIVASRRKGASGTSNLGRNERLQGSGVSSADAAVVSYGPCQFPTLGLVVDRYRERREFQTKPFWTIRMRIQTTGDRASGNQVELCWDRARIFDRFIAYVLFQRLHDAVRLPGALRMIACEKQPAHRSRPLPLSTVELQKEASRKLKLSSAQTMEIAEQLYQQGYISYPRTETDRFPTDDRGISNLKALITLQSEDQRWSLLAKRLLETDDVSRGGFKAPRAGSHDDHAHPPIHPTSAAPPGTLSGDAARLYEYIARRFLASCSADASGERTIWRFAVFSGASEARTEAPQETCMFPANTVLETFTSKGLRITNLGYLEVFSPYEKWLESTLPGDLECGAAAPEHFWLTELRLEESITEPPALLSEADLIAAMDRHGIGTDATIAEHIKKIQERHYVVKQIIAEERRRQSHRAGTQVHDAAANSSDECDASQVTSRAHSATRTRERCGLVSRSSVQRFVPMKLGQALVEAFESCHVHLARPNLRAEQERRQKLVAKGEASGSEALDELLTSFAEAFRRLVLERSKFDATFCKFFPKAEPPSLLRAPAALELTQSSVRRSCVVPTDESNANE</sequence>
<dbReference type="InterPro" id="IPR000380">
    <property type="entry name" value="Topo_IA"/>
</dbReference>
<dbReference type="Pfam" id="PF01751">
    <property type="entry name" value="Toprim"/>
    <property type="match status" value="1"/>
</dbReference>
<keyword evidence="5 7" id="KW-0238">DNA-binding</keyword>
<dbReference type="GO" id="GO:0005634">
    <property type="term" value="C:nucleus"/>
    <property type="evidence" value="ECO:0007669"/>
    <property type="project" value="TreeGrafter"/>
</dbReference>
<dbReference type="RefSeq" id="XP_005535867.1">
    <property type="nucleotide sequence ID" value="XM_005535810.1"/>
</dbReference>
<evidence type="ECO:0000256" key="6">
    <source>
        <dbReference type="ARBA" id="ARBA00023235"/>
    </source>
</evidence>
<dbReference type="PRINTS" id="PR00417">
    <property type="entry name" value="PRTPISMRASEI"/>
</dbReference>
<dbReference type="KEGG" id="cme:CYME_CMG056C"/>
<evidence type="ECO:0000313" key="11">
    <source>
        <dbReference type="EMBL" id="BAM79581.1"/>
    </source>
</evidence>
<evidence type="ECO:0000256" key="8">
    <source>
        <dbReference type="SAM" id="MobiDB-lite"/>
    </source>
</evidence>
<dbReference type="InterPro" id="IPR013497">
    <property type="entry name" value="Topo_IA_cen"/>
</dbReference>
<proteinExistence type="inferred from homology"/>
<comment type="similarity">
    <text evidence="2 7">Belongs to the type IA topoisomerase family.</text>
</comment>
<reference evidence="11 12" key="2">
    <citation type="journal article" date="2007" name="BMC Biol.">
        <title>A 100%-complete sequence reveals unusually simple genomic features in the hot-spring red alga Cyanidioschyzon merolae.</title>
        <authorList>
            <person name="Nozaki H."/>
            <person name="Takano H."/>
            <person name="Misumi O."/>
            <person name="Terasawa K."/>
            <person name="Matsuzaki M."/>
            <person name="Maruyama S."/>
            <person name="Nishida K."/>
            <person name="Yagisawa F."/>
            <person name="Yoshida Y."/>
            <person name="Fujiwara T."/>
            <person name="Takio S."/>
            <person name="Tamura K."/>
            <person name="Chung S.J."/>
            <person name="Nakamura S."/>
            <person name="Kuroiwa H."/>
            <person name="Tanaka K."/>
            <person name="Sato N."/>
            <person name="Kuroiwa T."/>
        </authorList>
    </citation>
    <scope>NUCLEOTIDE SEQUENCE [LARGE SCALE GENOMIC DNA]</scope>
    <source>
        <strain evidence="11 12">10D</strain>
    </source>
</reference>
<dbReference type="Gramene" id="CMG056CT">
    <property type="protein sequence ID" value="CMG056CT"/>
    <property type="gene ID" value="CMG056C"/>
</dbReference>
<dbReference type="PROSITE" id="PS50880">
    <property type="entry name" value="TOPRIM"/>
    <property type="match status" value="1"/>
</dbReference>
<comment type="function">
    <text evidence="7">Introduces a single-strand break via transesterification at a target site in duplex DNA. Releases the supercoiling and torsional tension of DNA introduced during the DNA replication and transcription by transiently cleaving and rejoining one strand of the DNA duplex. The scissile phosphodiester is attacked by the catalytic tyrosine of the enzyme, resulting in the formation of a DNA-(5'-phosphotyrosyl)-enzyme intermediate and the expulsion of a 3'-OH DNA strand.</text>
</comment>
<dbReference type="AlphaFoldDB" id="M1UQ11"/>
<evidence type="ECO:0000259" key="9">
    <source>
        <dbReference type="PROSITE" id="PS50880"/>
    </source>
</evidence>
<dbReference type="FunFam" id="1.10.290.10:FF:000001">
    <property type="entry name" value="DNA topoisomerase"/>
    <property type="match status" value="1"/>
</dbReference>